<gene>
    <name evidence="2" type="ordered locus">Rumal_3287</name>
</gene>
<evidence type="ECO:0000313" key="3">
    <source>
        <dbReference type="Proteomes" id="UP000006919"/>
    </source>
</evidence>
<dbReference type="EMBL" id="CP002404">
    <property type="protein sequence ID" value="ADU23750.1"/>
    <property type="molecule type" value="Genomic_DNA"/>
</dbReference>
<reference evidence="3" key="1">
    <citation type="journal article" date="2011" name="J. Bacteriol.">
        <title>Complete genome of the cellulolytic ruminal bacterium Ruminococcus albus 7.</title>
        <authorList>
            <person name="Suen G."/>
            <person name="Stevenson D.M."/>
            <person name="Bruce D.C."/>
            <person name="Chertkov O."/>
            <person name="Copeland A."/>
            <person name="Cheng J.F."/>
            <person name="Detter C."/>
            <person name="Detter J.C."/>
            <person name="Goodwin L.A."/>
            <person name="Han C.S."/>
            <person name="Hauser L.J."/>
            <person name="Ivanova N.N."/>
            <person name="Kyrpides N.C."/>
            <person name="Land M.L."/>
            <person name="Lapidus A."/>
            <person name="Lucas S."/>
            <person name="Ovchinnikova G."/>
            <person name="Pitluck S."/>
            <person name="Tapia R."/>
            <person name="Woyke T."/>
            <person name="Boyum J."/>
            <person name="Mead D."/>
            <person name="Weimer P.J."/>
        </authorList>
    </citation>
    <scope>NUCLEOTIDE SEQUENCE [LARGE SCALE GENOMIC DNA]</scope>
    <source>
        <strain evidence="3">ATCC 27210 / DSM 20455 / JCM 14654 / NCDO 2250 / 7</strain>
        <plasmid evidence="3">pRUMAL01</plasmid>
    </source>
</reference>
<keyword evidence="2" id="KW-0614">Plasmid</keyword>
<protein>
    <recommendedName>
        <fullName evidence="4">Lipoprotein</fullName>
    </recommendedName>
</protein>
<accession>E6UJA4</accession>
<dbReference type="Proteomes" id="UP000006919">
    <property type="component" value="Plasmid pRUMAL01"/>
</dbReference>
<dbReference type="PROSITE" id="PS51257">
    <property type="entry name" value="PROKAR_LIPOPROTEIN"/>
    <property type="match status" value="1"/>
</dbReference>
<dbReference type="KEGG" id="ral:Rumal_3287"/>
<evidence type="ECO:0000256" key="1">
    <source>
        <dbReference type="SAM" id="SignalP"/>
    </source>
</evidence>
<organism evidence="2 3">
    <name type="scientific">Ruminococcus albus (strain ATCC 27210 / DSM 20455 / JCM 14654 / NCDO 2250 / 7)</name>
    <dbReference type="NCBI Taxonomy" id="697329"/>
    <lineage>
        <taxon>Bacteria</taxon>
        <taxon>Bacillati</taxon>
        <taxon>Bacillota</taxon>
        <taxon>Clostridia</taxon>
        <taxon>Eubacteriales</taxon>
        <taxon>Oscillospiraceae</taxon>
        <taxon>Ruminococcus</taxon>
    </lineage>
</organism>
<feature type="chain" id="PRO_5039394731" description="Lipoprotein" evidence="1">
    <location>
        <begin position="27"/>
        <end position="163"/>
    </location>
</feature>
<dbReference type="HOGENOM" id="CLU_1625845_0_0_9"/>
<sequence precursor="true">MKKKLIMSLVALAACLSACGSSGKEAIQKEPSSYYTQTNLSALEYSMYIANKISVATGQLNTHMAKIKNVADGSCSYEDEISAIDSSIETLKEDKVDLSYVYPPDSYSRTREDALTYWQDAIDKLQEVSDELSDNDITSDRAIELSSRLSDIYTSIQSLNFVV</sequence>
<proteinExistence type="predicted"/>
<feature type="signal peptide" evidence="1">
    <location>
        <begin position="1"/>
        <end position="26"/>
    </location>
</feature>
<evidence type="ECO:0008006" key="4">
    <source>
        <dbReference type="Google" id="ProtNLM"/>
    </source>
</evidence>
<name>E6UJA4_RUMA7</name>
<keyword evidence="1" id="KW-0732">Signal</keyword>
<geneLocation type="plasmid" evidence="2 3">
    <name>pRUMAL01</name>
</geneLocation>
<dbReference type="RefSeq" id="WP_013483300.1">
    <property type="nucleotide sequence ID" value="NC_014824.1"/>
</dbReference>
<evidence type="ECO:0000313" key="2">
    <source>
        <dbReference type="EMBL" id="ADU23750.1"/>
    </source>
</evidence>
<dbReference type="AlphaFoldDB" id="E6UJA4"/>